<comment type="caution">
    <text evidence="1">The sequence shown here is derived from an EMBL/GenBank/DDBJ whole genome shotgun (WGS) entry which is preliminary data.</text>
</comment>
<name>A0ABN8NNQ6_9CNID</name>
<organism evidence="1 2">
    <name type="scientific">Porites lobata</name>
    <dbReference type="NCBI Taxonomy" id="104759"/>
    <lineage>
        <taxon>Eukaryota</taxon>
        <taxon>Metazoa</taxon>
        <taxon>Cnidaria</taxon>
        <taxon>Anthozoa</taxon>
        <taxon>Hexacorallia</taxon>
        <taxon>Scleractinia</taxon>
        <taxon>Fungiina</taxon>
        <taxon>Poritidae</taxon>
        <taxon>Porites</taxon>
    </lineage>
</organism>
<dbReference type="EMBL" id="CALNXK010000028">
    <property type="protein sequence ID" value="CAH3115214.1"/>
    <property type="molecule type" value="Genomic_DNA"/>
</dbReference>
<dbReference type="Proteomes" id="UP001159405">
    <property type="component" value="Unassembled WGS sequence"/>
</dbReference>
<sequence length="124" mass="13456">CRLHSTISPIFRLLSSSRVTMTRDGRILPFILLIRDAPSVLVALCKRTSLCIITVVSSTRLLRSCLTLPTNAPSAKYPSSPSSLTYYAKSVLTPPTTVVVVFESEGQSPQSLAGLTDYEIKLLG</sequence>
<protein>
    <submittedName>
        <fullName evidence="1">Uncharacterized protein</fullName>
    </submittedName>
</protein>
<evidence type="ECO:0000313" key="2">
    <source>
        <dbReference type="Proteomes" id="UP001159405"/>
    </source>
</evidence>
<keyword evidence="2" id="KW-1185">Reference proteome</keyword>
<reference evidence="1 2" key="1">
    <citation type="submission" date="2022-05" db="EMBL/GenBank/DDBJ databases">
        <authorList>
            <consortium name="Genoscope - CEA"/>
            <person name="William W."/>
        </authorList>
    </citation>
    <scope>NUCLEOTIDE SEQUENCE [LARGE SCALE GENOMIC DNA]</scope>
</reference>
<accession>A0ABN8NNQ6</accession>
<feature type="non-terminal residue" evidence="1">
    <location>
        <position position="1"/>
    </location>
</feature>
<proteinExistence type="predicted"/>
<evidence type="ECO:0000313" key="1">
    <source>
        <dbReference type="EMBL" id="CAH3115214.1"/>
    </source>
</evidence>
<gene>
    <name evidence="1" type="ORF">PLOB_00023495</name>
</gene>